<proteinExistence type="predicted"/>
<name>A0A512M8P7_9BACT</name>
<dbReference type="InterPro" id="IPR049676">
    <property type="entry name" value="QatC"/>
</dbReference>
<dbReference type="AlphaFoldDB" id="A0A512M8P7"/>
<reference evidence="1 2" key="1">
    <citation type="submission" date="2019-07" db="EMBL/GenBank/DDBJ databases">
        <title>Whole genome shotgun sequence of Brevifollis gellanilyticus NBRC 108608.</title>
        <authorList>
            <person name="Hosoyama A."/>
            <person name="Uohara A."/>
            <person name="Ohji S."/>
            <person name="Ichikawa N."/>
        </authorList>
    </citation>
    <scope>NUCLEOTIDE SEQUENCE [LARGE SCALE GENOMIC DNA]</scope>
    <source>
        <strain evidence="1 2">NBRC 108608</strain>
    </source>
</reference>
<gene>
    <name evidence="1" type="ORF">BGE01nite_24000</name>
</gene>
<dbReference type="Proteomes" id="UP000321577">
    <property type="component" value="Unassembled WGS sequence"/>
</dbReference>
<dbReference type="Gene3D" id="3.40.50.620">
    <property type="entry name" value="HUPs"/>
    <property type="match status" value="1"/>
</dbReference>
<evidence type="ECO:0000313" key="2">
    <source>
        <dbReference type="Proteomes" id="UP000321577"/>
    </source>
</evidence>
<dbReference type="SUPFAM" id="SSF52402">
    <property type="entry name" value="Adenine nucleotide alpha hydrolases-like"/>
    <property type="match status" value="1"/>
</dbReference>
<dbReference type="EMBL" id="BKAG01000014">
    <property type="protein sequence ID" value="GEP43109.1"/>
    <property type="molecule type" value="Genomic_DNA"/>
</dbReference>
<dbReference type="RefSeq" id="WP_146850688.1">
    <property type="nucleotide sequence ID" value="NZ_BKAG01000014.1"/>
</dbReference>
<protein>
    <recommendedName>
        <fullName evidence="3">7-cyano-7-deazaguanine synthase</fullName>
    </recommendedName>
</protein>
<dbReference type="NCBIfam" id="NF041925">
    <property type="entry name" value="QatC"/>
    <property type="match status" value="1"/>
</dbReference>
<organism evidence="1 2">
    <name type="scientific">Brevifollis gellanilyticus</name>
    <dbReference type="NCBI Taxonomy" id="748831"/>
    <lineage>
        <taxon>Bacteria</taxon>
        <taxon>Pseudomonadati</taxon>
        <taxon>Verrucomicrobiota</taxon>
        <taxon>Verrucomicrobiia</taxon>
        <taxon>Verrucomicrobiales</taxon>
        <taxon>Verrucomicrobiaceae</taxon>
    </lineage>
</organism>
<keyword evidence="2" id="KW-1185">Reference proteome</keyword>
<accession>A0A512M8P7</accession>
<comment type="caution">
    <text evidence="1">The sequence shown here is derived from an EMBL/GenBank/DDBJ whole genome shotgun (WGS) entry which is preliminary data.</text>
</comment>
<dbReference type="InterPro" id="IPR014729">
    <property type="entry name" value="Rossmann-like_a/b/a_fold"/>
</dbReference>
<dbReference type="OrthoDB" id="9789567at2"/>
<evidence type="ECO:0000313" key="1">
    <source>
        <dbReference type="EMBL" id="GEP43109.1"/>
    </source>
</evidence>
<sequence length="455" mass="50983">MNRHTLICRLGTRDGSAVKPVWRDAVVSEVNFLDLLGELDYGLGHALDRLGRLGLRPEVNALDLLLLASMIFAADSRIPRKTEAQDGWTREIEINLPIANLAAWESARELLAGALRFLTGDIWHFTFRRRTKELEPVLKPVQGELRVFQCVSLFSGGLDSYIGAIDLVKKGMQPLFVSHYLPHTSKEQVQCIEHLQGKYGEDSMEFFRANIGFDSSLLKVFGKSGKYPSENTERSRSFLFFSLAALAASSFGNPTKIFVPENGLIALNVPLDWLRVGALSTRTTHPFYMARFNDLLQVLGIKAKLENPYRHQTKGEMIQQSQDKEFIRETVKDTMSCSSPSKYRQIGESRMHCGHCVPCLIRRAAVKAAFERDDTKYARKLSGVLNSTQAVGEHVRSFQLAFAKLKASPKYSTVAVRIPGPLSDVENEFKELVSVFERGMAEVAVLLKTAKTRPS</sequence>
<evidence type="ECO:0008006" key="3">
    <source>
        <dbReference type="Google" id="ProtNLM"/>
    </source>
</evidence>